<keyword evidence="5" id="KW-0789">Thiol protease inhibitor</keyword>
<keyword evidence="4" id="KW-0646">Protease inhibitor</keyword>
<evidence type="ECO:0000256" key="4">
    <source>
        <dbReference type="ARBA" id="ARBA00022690"/>
    </source>
</evidence>
<dbReference type="CDD" id="cd00042">
    <property type="entry name" value="CY"/>
    <property type="match status" value="1"/>
</dbReference>
<evidence type="ECO:0000256" key="3">
    <source>
        <dbReference type="ARBA" id="ARBA00022490"/>
    </source>
</evidence>
<keyword evidence="6" id="KW-0007">Acetylation</keyword>
<evidence type="ECO:0000256" key="1">
    <source>
        <dbReference type="ARBA" id="ARBA00004496"/>
    </source>
</evidence>
<dbReference type="Pfam" id="PF00031">
    <property type="entry name" value="Cystatin"/>
    <property type="match status" value="1"/>
</dbReference>
<dbReference type="GO" id="GO:0004869">
    <property type="term" value="F:cysteine-type endopeptidase inhibitor activity"/>
    <property type="evidence" value="ECO:0007669"/>
    <property type="project" value="UniProtKB-KW"/>
</dbReference>
<name>A0A8B9IJK8_ANSCY</name>
<dbReference type="Gene3D" id="3.10.450.10">
    <property type="match status" value="1"/>
</dbReference>
<dbReference type="SUPFAM" id="SSF54403">
    <property type="entry name" value="Cystatin/monellin"/>
    <property type="match status" value="1"/>
</dbReference>
<dbReference type="InterPro" id="IPR000010">
    <property type="entry name" value="Cystatin_dom"/>
</dbReference>
<comment type="subcellular location">
    <subcellularLocation>
        <location evidence="1">Cytoplasm</location>
    </subcellularLocation>
</comment>
<evidence type="ECO:0000256" key="5">
    <source>
        <dbReference type="ARBA" id="ARBA00022704"/>
    </source>
</evidence>
<dbReference type="PANTHER" id="PTHR11414">
    <property type="entry name" value="CYSTATIN FAMILY MEMBER"/>
    <property type="match status" value="1"/>
</dbReference>
<organism evidence="9 10">
    <name type="scientific">Anser cygnoides</name>
    <name type="common">Swan goose</name>
    <dbReference type="NCBI Taxonomy" id="8845"/>
    <lineage>
        <taxon>Eukaryota</taxon>
        <taxon>Metazoa</taxon>
        <taxon>Chordata</taxon>
        <taxon>Craniata</taxon>
        <taxon>Vertebrata</taxon>
        <taxon>Euteleostomi</taxon>
        <taxon>Archelosauria</taxon>
        <taxon>Archosauria</taxon>
        <taxon>Dinosauria</taxon>
        <taxon>Saurischia</taxon>
        <taxon>Theropoda</taxon>
        <taxon>Coelurosauria</taxon>
        <taxon>Aves</taxon>
        <taxon>Neognathae</taxon>
        <taxon>Galloanserae</taxon>
        <taxon>Anseriformes</taxon>
        <taxon>Anatidae</taxon>
        <taxon>Anserinae</taxon>
        <taxon>Anser</taxon>
    </lineage>
</organism>
<evidence type="ECO:0000259" key="8">
    <source>
        <dbReference type="SMART" id="SM00043"/>
    </source>
</evidence>
<sequence>MKAICNQTLFFPCMEGMSSHPAMSRRGRLLSRLSHKTILMKTSWVTCFCGKLKPKNFHWHVPPEVTCVNGSPFPPPTAQKSTSKHVPLVGICWTIRRGTMGEDRISPSPFCFMGVVPYPRRKPLQYATPTAGKFRDIFTKLPKGRWGRVREGGFAVFPWNQFKSARNKHKPSALAPPRRQARPRGGSGARPGVKAAAGRREERRGEAAVMLCGGVSATQPATSETQKIADEVKPQLEEKEGKTFDVFTAVEFKAQVVAGTNYFIKVHVGNDEFVHLRVFKSLPHENKPLSLHGYQSSKTKHDELTYF</sequence>
<dbReference type="PRINTS" id="PR00295">
    <property type="entry name" value="STEFINA"/>
</dbReference>
<dbReference type="FunFam" id="3.10.450.10:FF:000001">
    <property type="entry name" value="Cystatin-A"/>
    <property type="match status" value="1"/>
</dbReference>
<dbReference type="PANTHER" id="PTHR11414:SF22">
    <property type="entry name" value="CYSTATIN-B"/>
    <property type="match status" value="1"/>
</dbReference>
<keyword evidence="3" id="KW-0963">Cytoplasm</keyword>
<comment type="similarity">
    <text evidence="2">Belongs to the cystatin family.</text>
</comment>
<dbReference type="GO" id="GO:0005829">
    <property type="term" value="C:cytosol"/>
    <property type="evidence" value="ECO:0007669"/>
    <property type="project" value="TreeGrafter"/>
</dbReference>
<keyword evidence="10" id="KW-1185">Reference proteome</keyword>
<feature type="domain" description="Cystatin" evidence="8">
    <location>
        <begin position="210"/>
        <end position="307"/>
    </location>
</feature>
<dbReference type="SMART" id="SM00043">
    <property type="entry name" value="CY"/>
    <property type="match status" value="1"/>
</dbReference>
<reference evidence="9" key="2">
    <citation type="submission" date="2025-09" db="UniProtKB">
        <authorList>
            <consortium name="Ensembl"/>
        </authorList>
    </citation>
    <scope>IDENTIFICATION</scope>
</reference>
<dbReference type="InterPro" id="IPR046350">
    <property type="entry name" value="Cystatin_sf"/>
</dbReference>
<accession>A0A8B9IJK8</accession>
<evidence type="ECO:0000256" key="7">
    <source>
        <dbReference type="SAM" id="MobiDB-lite"/>
    </source>
</evidence>
<feature type="region of interest" description="Disordered" evidence="7">
    <location>
        <begin position="166"/>
        <end position="201"/>
    </location>
</feature>
<evidence type="ECO:0000256" key="2">
    <source>
        <dbReference type="ARBA" id="ARBA00009403"/>
    </source>
</evidence>
<evidence type="ECO:0000256" key="6">
    <source>
        <dbReference type="ARBA" id="ARBA00022990"/>
    </source>
</evidence>
<proteinExistence type="inferred from homology"/>
<dbReference type="InterPro" id="IPR001713">
    <property type="entry name" value="Prot_inh_stefin"/>
</dbReference>
<dbReference type="AlphaFoldDB" id="A0A8B9IJK8"/>
<dbReference type="Ensembl" id="ENSACDT00005015913.1">
    <property type="protein sequence ID" value="ENSACDP00005013192.1"/>
    <property type="gene ID" value="ENSACDG00005009726.1"/>
</dbReference>
<reference evidence="9" key="1">
    <citation type="submission" date="2025-08" db="UniProtKB">
        <authorList>
            <consortium name="Ensembl"/>
        </authorList>
    </citation>
    <scope>IDENTIFICATION</scope>
</reference>
<protein>
    <recommendedName>
        <fullName evidence="8">Cystatin domain-containing protein</fullName>
    </recommendedName>
</protein>
<evidence type="ECO:0000313" key="9">
    <source>
        <dbReference type="Ensembl" id="ENSACDP00005013192.1"/>
    </source>
</evidence>
<evidence type="ECO:0000313" key="10">
    <source>
        <dbReference type="Proteomes" id="UP000694521"/>
    </source>
</evidence>
<dbReference type="Proteomes" id="UP000694521">
    <property type="component" value="Unplaced"/>
</dbReference>